<feature type="transmembrane region" description="Helical" evidence="6">
    <location>
        <begin position="75"/>
        <end position="93"/>
    </location>
</feature>
<evidence type="ECO:0000313" key="8">
    <source>
        <dbReference type="Proteomes" id="UP000178646"/>
    </source>
</evidence>
<evidence type="ECO:0000256" key="2">
    <source>
        <dbReference type="ARBA" id="ARBA00022475"/>
    </source>
</evidence>
<feature type="transmembrane region" description="Helical" evidence="6">
    <location>
        <begin position="33"/>
        <end position="54"/>
    </location>
</feature>
<dbReference type="PANTHER" id="PTHR40277:SF1">
    <property type="entry name" value="BLL5419 PROTEIN"/>
    <property type="match status" value="1"/>
</dbReference>
<sequence>MKKLLKKFYLFLGLIVFVWIVKDIDFIKLKEVIFTINYFPYALAAFLWLPVVLLKTYRWKKIMDNQRIFYSLKDAFLIYGSSSLLGLITPGKIGDFSKIAHLTKDRHSFGRAFLGSFLERVFDLLFVIIFSAIALFTLHDFPNFNFNYYSLIKFAAILGLVLSIFVILFYLFKKEIFYNFIFEIIKDLKQFQLKDTLFVFFLSIAVWFLYFLLTYLIAISINLHQHISFFYLSFASAISILAGFAPITVAGIGTREAVFIFLLTPLGITKEAVVVFSLLILVNYLALFAINFYCWIKKPLTSPNSSETTCPKKFPA</sequence>
<dbReference type="PANTHER" id="PTHR40277">
    <property type="entry name" value="BLL5419 PROTEIN"/>
    <property type="match status" value="1"/>
</dbReference>
<comment type="subcellular location">
    <subcellularLocation>
        <location evidence="1">Cell membrane</location>
        <topology evidence="1">Multi-pass membrane protein</topology>
    </subcellularLocation>
</comment>
<keyword evidence="4 6" id="KW-1133">Transmembrane helix</keyword>
<gene>
    <name evidence="7" type="ORF">A2W59_02110</name>
</gene>
<evidence type="ECO:0000256" key="5">
    <source>
        <dbReference type="ARBA" id="ARBA00023136"/>
    </source>
</evidence>
<evidence type="ECO:0000256" key="3">
    <source>
        <dbReference type="ARBA" id="ARBA00022692"/>
    </source>
</evidence>
<feature type="transmembrane region" description="Helical" evidence="6">
    <location>
        <begin position="113"/>
        <end position="138"/>
    </location>
</feature>
<keyword evidence="2" id="KW-1003">Cell membrane</keyword>
<organism evidence="7 8">
    <name type="scientific">Candidatus Terrybacteria bacterium RIFCSPHIGHO2_02_41_19</name>
    <dbReference type="NCBI Taxonomy" id="1802364"/>
    <lineage>
        <taxon>Bacteria</taxon>
        <taxon>Candidatus Terryibacteriota</taxon>
    </lineage>
</organism>
<feature type="transmembrane region" description="Helical" evidence="6">
    <location>
        <begin position="150"/>
        <end position="172"/>
    </location>
</feature>
<evidence type="ECO:0000313" key="7">
    <source>
        <dbReference type="EMBL" id="OHA48798.1"/>
    </source>
</evidence>
<comment type="caution">
    <text evidence="7">The sequence shown here is derived from an EMBL/GenBank/DDBJ whole genome shotgun (WGS) entry which is preliminary data.</text>
</comment>
<feature type="transmembrane region" description="Helical" evidence="6">
    <location>
        <begin position="197"/>
        <end position="217"/>
    </location>
</feature>
<keyword evidence="5 6" id="KW-0472">Membrane</keyword>
<dbReference type="GO" id="GO:0005886">
    <property type="term" value="C:plasma membrane"/>
    <property type="evidence" value="ECO:0007669"/>
    <property type="project" value="UniProtKB-SubCell"/>
</dbReference>
<name>A0A1G2PKF3_9BACT</name>
<evidence type="ECO:0008006" key="9">
    <source>
        <dbReference type="Google" id="ProtNLM"/>
    </source>
</evidence>
<evidence type="ECO:0000256" key="1">
    <source>
        <dbReference type="ARBA" id="ARBA00004651"/>
    </source>
</evidence>
<evidence type="ECO:0000256" key="4">
    <source>
        <dbReference type="ARBA" id="ARBA00022989"/>
    </source>
</evidence>
<dbReference type="EMBL" id="MHSU01000040">
    <property type="protein sequence ID" value="OHA48798.1"/>
    <property type="molecule type" value="Genomic_DNA"/>
</dbReference>
<dbReference type="AlphaFoldDB" id="A0A1G2PKF3"/>
<feature type="transmembrane region" description="Helical" evidence="6">
    <location>
        <begin position="272"/>
        <end position="296"/>
    </location>
</feature>
<keyword evidence="3 6" id="KW-0812">Transmembrane</keyword>
<feature type="transmembrane region" description="Helical" evidence="6">
    <location>
        <begin position="229"/>
        <end position="252"/>
    </location>
</feature>
<proteinExistence type="predicted"/>
<dbReference type="Pfam" id="PF03706">
    <property type="entry name" value="LPG_synthase_TM"/>
    <property type="match status" value="1"/>
</dbReference>
<dbReference type="Proteomes" id="UP000178646">
    <property type="component" value="Unassembled WGS sequence"/>
</dbReference>
<reference evidence="7 8" key="1">
    <citation type="journal article" date="2016" name="Nat. Commun.">
        <title>Thousands of microbial genomes shed light on interconnected biogeochemical processes in an aquifer system.</title>
        <authorList>
            <person name="Anantharaman K."/>
            <person name="Brown C.T."/>
            <person name="Hug L.A."/>
            <person name="Sharon I."/>
            <person name="Castelle C.J."/>
            <person name="Probst A.J."/>
            <person name="Thomas B.C."/>
            <person name="Singh A."/>
            <person name="Wilkins M.J."/>
            <person name="Karaoz U."/>
            <person name="Brodie E.L."/>
            <person name="Williams K.H."/>
            <person name="Hubbard S.S."/>
            <person name="Banfield J.F."/>
        </authorList>
    </citation>
    <scope>NUCLEOTIDE SEQUENCE [LARGE SCALE GENOMIC DNA]</scope>
</reference>
<evidence type="ECO:0000256" key="6">
    <source>
        <dbReference type="SAM" id="Phobius"/>
    </source>
</evidence>
<protein>
    <recommendedName>
        <fullName evidence="9">TIGR00374 family protein</fullName>
    </recommendedName>
</protein>
<dbReference type="InterPro" id="IPR022791">
    <property type="entry name" value="L-PG_synthase/AglD"/>
</dbReference>
<accession>A0A1G2PKF3</accession>